<organism evidence="6 8">
    <name type="scientific">Adineta ricciae</name>
    <name type="common">Rotifer</name>
    <dbReference type="NCBI Taxonomy" id="249248"/>
    <lineage>
        <taxon>Eukaryota</taxon>
        <taxon>Metazoa</taxon>
        <taxon>Spiralia</taxon>
        <taxon>Gnathifera</taxon>
        <taxon>Rotifera</taxon>
        <taxon>Eurotatoria</taxon>
        <taxon>Bdelloidea</taxon>
        <taxon>Adinetida</taxon>
        <taxon>Adinetidae</taxon>
        <taxon>Adineta</taxon>
    </lineage>
</organism>
<protein>
    <recommendedName>
        <fullName evidence="4">SHSP domain-containing protein</fullName>
    </recommendedName>
</protein>
<dbReference type="AlphaFoldDB" id="A0A814YB87"/>
<dbReference type="InterPro" id="IPR006073">
    <property type="entry name" value="GTP-bd"/>
</dbReference>
<dbReference type="SUPFAM" id="SSF52540">
    <property type="entry name" value="P-loop containing nucleoside triphosphate hydrolases"/>
    <property type="match status" value="1"/>
</dbReference>
<reference evidence="6" key="1">
    <citation type="submission" date="2021-02" db="EMBL/GenBank/DDBJ databases">
        <authorList>
            <person name="Nowell W R."/>
        </authorList>
    </citation>
    <scope>NUCLEOTIDE SEQUENCE</scope>
</reference>
<feature type="region of interest" description="Disordered" evidence="3">
    <location>
        <begin position="1"/>
        <end position="40"/>
    </location>
</feature>
<keyword evidence="7" id="KW-1185">Reference proteome</keyword>
<dbReference type="CDD" id="cd00882">
    <property type="entry name" value="Ras_like_GTPase"/>
    <property type="match status" value="1"/>
</dbReference>
<comment type="caution">
    <text evidence="6">The sequence shown here is derived from an EMBL/GenBank/DDBJ whole genome shotgun (WGS) entry which is preliminary data.</text>
</comment>
<evidence type="ECO:0000256" key="1">
    <source>
        <dbReference type="PROSITE-ProRule" id="PRU00285"/>
    </source>
</evidence>
<comment type="similarity">
    <text evidence="1 2">Belongs to the small heat shock protein (HSP20) family.</text>
</comment>
<dbReference type="PROSITE" id="PS01031">
    <property type="entry name" value="SHSP"/>
    <property type="match status" value="1"/>
</dbReference>
<dbReference type="InterPro" id="IPR008978">
    <property type="entry name" value="HSP20-like_chaperone"/>
</dbReference>
<evidence type="ECO:0000256" key="3">
    <source>
        <dbReference type="SAM" id="MobiDB-lite"/>
    </source>
</evidence>
<dbReference type="PANTHER" id="PTHR34726:SF3">
    <property type="entry name" value="GUANYLATE-BINDING PROTEIN N-TERMINAL DOMAIN-CONTAINING PROTEIN-RELATED"/>
    <property type="match status" value="1"/>
</dbReference>
<evidence type="ECO:0000259" key="4">
    <source>
        <dbReference type="PROSITE" id="PS01031"/>
    </source>
</evidence>
<evidence type="ECO:0000256" key="2">
    <source>
        <dbReference type="RuleBase" id="RU003616"/>
    </source>
</evidence>
<dbReference type="Gene3D" id="3.40.50.300">
    <property type="entry name" value="P-loop containing nucleotide triphosphate hydrolases"/>
    <property type="match status" value="1"/>
</dbReference>
<dbReference type="Pfam" id="PF01926">
    <property type="entry name" value="MMR_HSR1"/>
    <property type="match status" value="1"/>
</dbReference>
<sequence length="522" mass="59096">MSNPIDKILGSVKNKMNSSKTDLTDDNDEKKQSTTTSNSNSALSTILAGLRLYENDTSSHGQSSKYSPIDSLYDVIIRINNISDLRSTGWEVLVGKHTKKVKVAKSSFDHAANDDASSESKKGVVATVMGAYNRGKTFLLEKLCGIELPTGNLIATEGISITAGRENYTNIVFLDTAGTDTPVNSDEIEFKRATEALLREVVLHLSTFLIIVVNRLRATDQIYIKEILKYLRNYQEKKSVVIIHNFLDVETVEDLNMVIASDLEKIFKAKASLRQVVSNRVSKPINFYTSKQNGIDVSHYILAKARSDASKNWNRQTFDGVMNLLQNSDNKRSLDLVHDMIEFINTKLPQLLKQENHSSANSEHISLKLAQHCSQPYIVLEDREYREDLSRDPVPLELSEKLVYDDAGYFLRNESGQWQPRYNLYENKDQYCLIVEASGFKKGEIKTSIESHCMKLEGTRSDLVKAMTDPVIRQSDIPIGSFKLEIPFKDEVEPKQTQVEREDGFIRFTVLKKTKDEMELEV</sequence>
<dbReference type="InterPro" id="IPR027417">
    <property type="entry name" value="P-loop_NTPase"/>
</dbReference>
<evidence type="ECO:0000313" key="6">
    <source>
        <dbReference type="EMBL" id="CAF1227198.1"/>
    </source>
</evidence>
<evidence type="ECO:0000313" key="5">
    <source>
        <dbReference type="EMBL" id="CAF1219658.1"/>
    </source>
</evidence>
<evidence type="ECO:0000313" key="8">
    <source>
        <dbReference type="Proteomes" id="UP000663852"/>
    </source>
</evidence>
<dbReference type="InterPro" id="IPR002068">
    <property type="entry name" value="A-crystallin/Hsp20_dom"/>
</dbReference>
<dbReference type="Pfam" id="PF00011">
    <property type="entry name" value="HSP20"/>
    <property type="match status" value="1"/>
</dbReference>
<name>A0A814YB87_ADIRI</name>
<proteinExistence type="inferred from homology"/>
<evidence type="ECO:0000313" key="7">
    <source>
        <dbReference type="Proteomes" id="UP000663828"/>
    </source>
</evidence>
<accession>A0A814YB87</accession>
<dbReference type="Proteomes" id="UP000663852">
    <property type="component" value="Unassembled WGS sequence"/>
</dbReference>
<dbReference type="Proteomes" id="UP000663828">
    <property type="component" value="Unassembled WGS sequence"/>
</dbReference>
<dbReference type="GO" id="GO:0005525">
    <property type="term" value="F:GTP binding"/>
    <property type="evidence" value="ECO:0007669"/>
    <property type="project" value="InterPro"/>
</dbReference>
<feature type="domain" description="SHSP" evidence="4">
    <location>
        <begin position="413"/>
        <end position="522"/>
    </location>
</feature>
<dbReference type="EMBL" id="CAJNOJ010000164">
    <property type="protein sequence ID" value="CAF1227198.1"/>
    <property type="molecule type" value="Genomic_DNA"/>
</dbReference>
<dbReference type="OrthoDB" id="10043329at2759"/>
<dbReference type="CDD" id="cd06464">
    <property type="entry name" value="ACD_sHsps-like"/>
    <property type="match status" value="1"/>
</dbReference>
<dbReference type="SUPFAM" id="SSF49764">
    <property type="entry name" value="HSP20-like chaperones"/>
    <property type="match status" value="1"/>
</dbReference>
<dbReference type="PANTHER" id="PTHR34726">
    <property type="entry name" value="GBP DOMAIN-CONTAINING PROTEIN"/>
    <property type="match status" value="1"/>
</dbReference>
<dbReference type="Gene3D" id="2.60.40.790">
    <property type="match status" value="1"/>
</dbReference>
<dbReference type="EMBL" id="CAJNOR010001916">
    <property type="protein sequence ID" value="CAF1219658.1"/>
    <property type="molecule type" value="Genomic_DNA"/>
</dbReference>
<gene>
    <name evidence="6" type="ORF">EDS130_LOCUS26732</name>
    <name evidence="5" type="ORF">XAT740_LOCUS24637</name>
</gene>